<dbReference type="EMBL" id="JAPDGR010000902">
    <property type="protein sequence ID" value="KAJ2986733.1"/>
    <property type="molecule type" value="Genomic_DNA"/>
</dbReference>
<reference evidence="1" key="1">
    <citation type="submission" date="2022-10" db="EMBL/GenBank/DDBJ databases">
        <title>Genome Sequence of Xylaria curta.</title>
        <authorList>
            <person name="Buettner E."/>
        </authorList>
    </citation>
    <scope>NUCLEOTIDE SEQUENCE</scope>
    <source>
        <strain evidence="1">Babe10</strain>
    </source>
</reference>
<accession>A0ACC1P4D1</accession>
<comment type="caution">
    <text evidence="1">The sequence shown here is derived from an EMBL/GenBank/DDBJ whole genome shotgun (WGS) entry which is preliminary data.</text>
</comment>
<proteinExistence type="predicted"/>
<evidence type="ECO:0000313" key="2">
    <source>
        <dbReference type="Proteomes" id="UP001143856"/>
    </source>
</evidence>
<dbReference type="Proteomes" id="UP001143856">
    <property type="component" value="Unassembled WGS sequence"/>
</dbReference>
<evidence type="ECO:0000313" key="1">
    <source>
        <dbReference type="EMBL" id="KAJ2986733.1"/>
    </source>
</evidence>
<organism evidence="1 2">
    <name type="scientific">Xylaria curta</name>
    <dbReference type="NCBI Taxonomy" id="42375"/>
    <lineage>
        <taxon>Eukaryota</taxon>
        <taxon>Fungi</taxon>
        <taxon>Dikarya</taxon>
        <taxon>Ascomycota</taxon>
        <taxon>Pezizomycotina</taxon>
        <taxon>Sordariomycetes</taxon>
        <taxon>Xylariomycetidae</taxon>
        <taxon>Xylariales</taxon>
        <taxon>Xylariaceae</taxon>
        <taxon>Xylaria</taxon>
    </lineage>
</organism>
<sequence>MAMHFPLHDAAKEGEERVVQQLLATGADVNGKDAGASRTALSWAAAGGYEAVVKMLLAEDQIVPDYKDEDGRTPLSWAAGKGHEAVVKLFLADTRVDADCKDENGWTPLSWAAGNGQDGNKIVSLLLEKEGVNPNSQDSDGRTPLSWAAEYGYKSVVEALLAKHDINPNSQDLSGRTPLSWAMGKRHNEIVSLLFAKNGVHTNSKDRNRQTPLLWAAKRGDDRIVSLLLENGTLDLDSQDSNGRTPLSWAAENGHDRVVNLLLAKGGASPDTWDYNRRTPLWWAAERGHEKVAKQLAQKDSITLHMLIREGNQALVEFLLHAGSNINACDKKGTTPLRVAIQRKDRELIAKLLKHMARPTNITIEQWLAAYGKEATDILQLSEGNDKVTSVRFPLEEELHQAHAKNERHLYACVDDSFWLKVPITVSTQQLEPNKLQTYCHDWDGGRGVDVSVSLWFPYEQHPSSKHFSMPEGVKCRIAWKIIRPTDPNNEPWRPIAYFSMLPNGWIPNDGLDFFKQFLFHLCGIWLELCQQADKHLTESRLNQLLSEGKSPDLMRRLAKDAQKWVELRGILRDQIREAKKFITDYCQYYNANNIPDDLRLETEEMEQNINNRIGKLDQTSRDLLQIEFAWASITETRISTRLGQNVMLLTYVSIFYLPLGYCSALWAIPNITDGGTRTPFIITSTIVGLVTLLVAFNLEKLLASKHRGPLENHEPKKAAGRHVKRGRPPKTRNKIENPILPLSLCPPPMIHPFMDQEASIEWGERLSDSEINSFVFKVKINSEPYVLKVFKFFDPRLVDWDWSGRLGENYPLEKAIAHADPFYAECRAYGRIKEAVDKGEIREKIAVNCHGYIFLNADAQKWLDDQGFDLGAETLDSKLFPIVGGAGKPRAIIKDFEIAGPDVDKQTPQQIRKSFRRVWLLNQLGIYNRDVRAENFRNGWLVDFDTSYTLPHDIYNALSPFEAEETRADDTAKFEDMLEEAGINMRFLPTKRFNLRPSLKILNAKGV</sequence>
<protein>
    <submittedName>
        <fullName evidence="1">Uncharacterized protein</fullName>
    </submittedName>
</protein>
<keyword evidence="2" id="KW-1185">Reference proteome</keyword>
<name>A0ACC1P4D1_9PEZI</name>
<gene>
    <name evidence="1" type="ORF">NUW58_g4888</name>
</gene>